<dbReference type="GO" id="GO:0055028">
    <property type="term" value="C:cortical microtubule"/>
    <property type="evidence" value="ECO:0007669"/>
    <property type="project" value="TreeGrafter"/>
</dbReference>
<evidence type="ECO:0000313" key="2">
    <source>
        <dbReference type="EMBL" id="KAB1224668.1"/>
    </source>
</evidence>
<evidence type="ECO:0000313" key="3">
    <source>
        <dbReference type="Proteomes" id="UP000516437"/>
    </source>
</evidence>
<organism evidence="2 3">
    <name type="scientific">Morella rubra</name>
    <name type="common">Chinese bayberry</name>
    <dbReference type="NCBI Taxonomy" id="262757"/>
    <lineage>
        <taxon>Eukaryota</taxon>
        <taxon>Viridiplantae</taxon>
        <taxon>Streptophyta</taxon>
        <taxon>Embryophyta</taxon>
        <taxon>Tracheophyta</taxon>
        <taxon>Spermatophyta</taxon>
        <taxon>Magnoliopsida</taxon>
        <taxon>eudicotyledons</taxon>
        <taxon>Gunneridae</taxon>
        <taxon>Pentapetalae</taxon>
        <taxon>rosids</taxon>
        <taxon>fabids</taxon>
        <taxon>Fagales</taxon>
        <taxon>Myricaceae</taxon>
        <taxon>Morella</taxon>
    </lineage>
</organism>
<feature type="compositionally biased region" description="Low complexity" evidence="1">
    <location>
        <begin position="200"/>
        <end position="305"/>
    </location>
</feature>
<keyword evidence="3" id="KW-1185">Reference proteome</keyword>
<dbReference type="OrthoDB" id="1927217at2759"/>
<dbReference type="AlphaFoldDB" id="A0A6A1WLQ6"/>
<feature type="compositionally biased region" description="Polar residues" evidence="1">
    <location>
        <begin position="341"/>
        <end position="355"/>
    </location>
</feature>
<dbReference type="GO" id="GO:0043622">
    <property type="term" value="P:cortical microtubule organization"/>
    <property type="evidence" value="ECO:0007669"/>
    <property type="project" value="TreeGrafter"/>
</dbReference>
<accession>A0A6A1WLQ6</accession>
<protein>
    <submittedName>
        <fullName evidence="2">Uncharacterized protein</fullName>
    </submittedName>
</protein>
<name>A0A6A1WLQ6_9ROSI</name>
<dbReference type="PANTHER" id="PTHR31949:SF2">
    <property type="entry name" value="OS05G0480600 PROTEIN"/>
    <property type="match status" value="1"/>
</dbReference>
<feature type="compositionally biased region" description="Polar residues" evidence="1">
    <location>
        <begin position="372"/>
        <end position="383"/>
    </location>
</feature>
<dbReference type="EMBL" id="RXIC02000020">
    <property type="protein sequence ID" value="KAB1224668.1"/>
    <property type="molecule type" value="Genomic_DNA"/>
</dbReference>
<evidence type="ECO:0000256" key="1">
    <source>
        <dbReference type="SAM" id="MobiDB-lite"/>
    </source>
</evidence>
<proteinExistence type="predicted"/>
<reference evidence="2 3" key="1">
    <citation type="journal article" date="2019" name="Plant Biotechnol. J.">
        <title>The red bayberry genome and genetic basis of sex determination.</title>
        <authorList>
            <person name="Jia H.M."/>
            <person name="Jia H.J."/>
            <person name="Cai Q.L."/>
            <person name="Wang Y."/>
            <person name="Zhao H.B."/>
            <person name="Yang W.F."/>
            <person name="Wang G.Y."/>
            <person name="Li Y.H."/>
            <person name="Zhan D.L."/>
            <person name="Shen Y.T."/>
            <person name="Niu Q.F."/>
            <person name="Chang L."/>
            <person name="Qiu J."/>
            <person name="Zhao L."/>
            <person name="Xie H.B."/>
            <person name="Fu W.Y."/>
            <person name="Jin J."/>
            <person name="Li X.W."/>
            <person name="Jiao Y."/>
            <person name="Zhou C.C."/>
            <person name="Tu T."/>
            <person name="Chai C.Y."/>
            <person name="Gao J.L."/>
            <person name="Fan L.J."/>
            <person name="van de Weg E."/>
            <person name="Wang J.Y."/>
            <person name="Gao Z.S."/>
        </authorList>
    </citation>
    <scope>NUCLEOTIDE SEQUENCE [LARGE SCALE GENOMIC DNA]</scope>
    <source>
        <tissue evidence="2">Leaves</tissue>
    </source>
</reference>
<gene>
    <name evidence="2" type="ORF">CJ030_MR2G024706</name>
</gene>
<dbReference type="PANTHER" id="PTHR31949">
    <property type="entry name" value="GASTRIC MUCIN-LIKE PROTEIN"/>
    <property type="match status" value="1"/>
</dbReference>
<feature type="region of interest" description="Disordered" evidence="1">
    <location>
        <begin position="178"/>
        <end position="453"/>
    </location>
</feature>
<comment type="caution">
    <text evidence="2">The sequence shown here is derived from an EMBL/GenBank/DDBJ whole genome shotgun (WGS) entry which is preliminary data.</text>
</comment>
<feature type="compositionally biased region" description="Low complexity" evidence="1">
    <location>
        <begin position="358"/>
        <end position="371"/>
    </location>
</feature>
<sequence length="661" mass="71738">MEVEVGPMTRNGDFHFPIIACSTSPRFPLRHVEPQGRDMSTLHYLRPTFSLSVSLLVCEFLLTYYFQESSLWEYWKQRRILGSMMNRNVRESLVGGRNIPAVSQHRRGRSLNGVTRDTTDENLDLFSRNRRSLSVTSSDESSDVSVKLGRLSIGLAKVGKTGIDDLLASTDGGKHDYDWLLTPPGTPNVPPSDGNESQPALVAPRSSSLARSASALKASRLSSSQSESNYSTRPSRSSSVSRPSISTSQYSTYSSNRSSSILNTSSASVTSYTRPSSPITRSPSTTRPSTPSSRQTPSRSLTPSRARPSPTNSSIDKSRPLQSSRPSTPSSRPQIPANLNPPATRQISRPSTPTRRNPIPSVSQVVSPSTSAGRIQSNGRNSAPTSRPSSPGPRIRPPPQPVVPPDFSLETPPNLRTTLPDRPVSAGRSRPGVPLTMKGNSEAPAPMSTPRRQLSPITTRGRLTDSTVRARANSNGHLADGPEPRKPPHVPELALRKPVKSSTAATESTGFGRTISKKSLDMAIRHMDIRNGTGNARPLSGTTLFPQSIRSATQKTQSLRAASAPSSINTRGSLQNSSNGVISENRNNINFPAENGIVANDGRYSAKLSEVDIYESSRYDAILLKEDLKNTNWLLCADDRLDLEPIFDNGFETLPEPFGLL</sequence>
<feature type="region of interest" description="Disordered" evidence="1">
    <location>
        <begin position="551"/>
        <end position="584"/>
    </location>
</feature>
<dbReference type="Proteomes" id="UP000516437">
    <property type="component" value="Chromosome 2"/>
</dbReference>
<feature type="compositionally biased region" description="Low complexity" evidence="1">
    <location>
        <begin position="320"/>
        <end position="333"/>
    </location>
</feature>
<feature type="compositionally biased region" description="Pro residues" evidence="1">
    <location>
        <begin position="390"/>
        <end position="404"/>
    </location>
</feature>